<evidence type="ECO:0000313" key="4">
    <source>
        <dbReference type="JaponicusDB" id="SJAG_00780"/>
    </source>
</evidence>
<dbReference type="VEuPathDB" id="FungiDB:SJAG_00780"/>
<keyword evidence="1" id="KW-1133">Transmembrane helix</keyword>
<keyword evidence="1" id="KW-0812">Transmembrane</keyword>
<evidence type="ECO:0000256" key="2">
    <source>
        <dbReference type="SAM" id="SignalP"/>
    </source>
</evidence>
<feature type="signal peptide" evidence="2">
    <location>
        <begin position="1"/>
        <end position="22"/>
    </location>
</feature>
<dbReference type="RefSeq" id="XP_002172047.2">
    <property type="nucleotide sequence ID" value="XM_002172011.2"/>
</dbReference>
<evidence type="ECO:0000313" key="3">
    <source>
        <dbReference type="EMBL" id="EEB05754.2"/>
    </source>
</evidence>
<organism evidence="3 5">
    <name type="scientific">Schizosaccharomyces japonicus (strain yFS275 / FY16936)</name>
    <name type="common">Fission yeast</name>
    <dbReference type="NCBI Taxonomy" id="402676"/>
    <lineage>
        <taxon>Eukaryota</taxon>
        <taxon>Fungi</taxon>
        <taxon>Dikarya</taxon>
        <taxon>Ascomycota</taxon>
        <taxon>Taphrinomycotina</taxon>
        <taxon>Schizosaccharomycetes</taxon>
        <taxon>Schizosaccharomycetales</taxon>
        <taxon>Schizosaccharomycetaceae</taxon>
        <taxon>Schizosaccharomyces</taxon>
    </lineage>
</organism>
<dbReference type="EMBL" id="KE651166">
    <property type="protein sequence ID" value="EEB05754.2"/>
    <property type="molecule type" value="Genomic_DNA"/>
</dbReference>
<keyword evidence="5" id="KW-1185">Reference proteome</keyword>
<name>B6JWK3_SCHJY</name>
<keyword evidence="1" id="KW-0472">Membrane</keyword>
<dbReference type="GeneID" id="7048855"/>
<dbReference type="Pfam" id="PF20495">
    <property type="entry name" value="DUF6727"/>
    <property type="match status" value="1"/>
</dbReference>
<accession>B6JWK3</accession>
<dbReference type="AlphaFoldDB" id="B6JWK3"/>
<evidence type="ECO:0000313" key="5">
    <source>
        <dbReference type="Proteomes" id="UP000001744"/>
    </source>
</evidence>
<keyword evidence="2" id="KW-0732">Signal</keyword>
<dbReference type="HOGENOM" id="CLU_1540991_0_0_1"/>
<dbReference type="InterPro" id="IPR046614">
    <property type="entry name" value="DUF6727"/>
</dbReference>
<feature type="chain" id="PRO_5002847296" evidence="2">
    <location>
        <begin position="23"/>
        <end position="174"/>
    </location>
</feature>
<feature type="transmembrane region" description="Helical" evidence="1">
    <location>
        <begin position="154"/>
        <end position="173"/>
    </location>
</feature>
<dbReference type="JaponicusDB" id="SJAG_00780">
    <property type="gene designation" value="pll14"/>
</dbReference>
<evidence type="ECO:0000256" key="1">
    <source>
        <dbReference type="SAM" id="Phobius"/>
    </source>
</evidence>
<protein>
    <submittedName>
        <fullName evidence="3">Uncharacterized protein</fullName>
    </submittedName>
</protein>
<reference evidence="3 5" key="1">
    <citation type="journal article" date="2011" name="Science">
        <title>Comparative functional genomics of the fission yeasts.</title>
        <authorList>
            <person name="Rhind N."/>
            <person name="Chen Z."/>
            <person name="Yassour M."/>
            <person name="Thompson D.A."/>
            <person name="Haas B.J."/>
            <person name="Habib N."/>
            <person name="Wapinski I."/>
            <person name="Roy S."/>
            <person name="Lin M.F."/>
            <person name="Heiman D.I."/>
            <person name="Young S.K."/>
            <person name="Furuya K."/>
            <person name="Guo Y."/>
            <person name="Pidoux A."/>
            <person name="Chen H.M."/>
            <person name="Robbertse B."/>
            <person name="Goldberg J.M."/>
            <person name="Aoki K."/>
            <person name="Bayne E.H."/>
            <person name="Berlin A.M."/>
            <person name="Desjardins C.A."/>
            <person name="Dobbs E."/>
            <person name="Dukaj L."/>
            <person name="Fan L."/>
            <person name="FitzGerald M.G."/>
            <person name="French C."/>
            <person name="Gujja S."/>
            <person name="Hansen K."/>
            <person name="Keifenheim D."/>
            <person name="Levin J.Z."/>
            <person name="Mosher R.A."/>
            <person name="Mueller C.A."/>
            <person name="Pfiffner J."/>
            <person name="Priest M."/>
            <person name="Russ C."/>
            <person name="Smialowska A."/>
            <person name="Swoboda P."/>
            <person name="Sykes S.M."/>
            <person name="Vaughn M."/>
            <person name="Vengrova S."/>
            <person name="Yoder R."/>
            <person name="Zeng Q."/>
            <person name="Allshire R."/>
            <person name="Baulcombe D."/>
            <person name="Birren B.W."/>
            <person name="Brown W."/>
            <person name="Ekwall K."/>
            <person name="Kellis M."/>
            <person name="Leatherwood J."/>
            <person name="Levin H."/>
            <person name="Margalit H."/>
            <person name="Martienssen R."/>
            <person name="Nieduszynski C.A."/>
            <person name="Spatafora J.W."/>
            <person name="Friedman N."/>
            <person name="Dalgaard J.Z."/>
            <person name="Baumann P."/>
            <person name="Niki H."/>
            <person name="Regev A."/>
            <person name="Nusbaum C."/>
        </authorList>
    </citation>
    <scope>NUCLEOTIDE SEQUENCE [LARGE SCALE GENOMIC DNA]</scope>
    <source>
        <strain evidence="5">yFS275 / FY16936</strain>
    </source>
</reference>
<dbReference type="Proteomes" id="UP000001744">
    <property type="component" value="Unassembled WGS sequence"/>
</dbReference>
<sequence>MKLNFLNINLLLLLQFFHKAAADGTDGVKMNCDYVKPTKESVIGMIVLEIDPLKTASFSYLVYGPGMIDFSLGNETGFIVNNENGKTVYTGSFRPRNSTDNFLYFILAGGAGEYCVLTRPLYANNSDYNVDVDFTNDTRTVDKVVSSSASRTNFVHYIFISVSAVLLFCFNLFL</sequence>
<gene>
    <name evidence="4" type="primary">pll14</name>
    <name evidence="3" type="ORF">SJAG_00780</name>
</gene>
<proteinExistence type="predicted"/>